<organism evidence="17">
    <name type="scientific">Darwinula stevensoni</name>
    <dbReference type="NCBI Taxonomy" id="69355"/>
    <lineage>
        <taxon>Eukaryota</taxon>
        <taxon>Metazoa</taxon>
        <taxon>Ecdysozoa</taxon>
        <taxon>Arthropoda</taxon>
        <taxon>Crustacea</taxon>
        <taxon>Oligostraca</taxon>
        <taxon>Ostracoda</taxon>
        <taxon>Podocopa</taxon>
        <taxon>Podocopida</taxon>
        <taxon>Darwinulocopina</taxon>
        <taxon>Darwinuloidea</taxon>
        <taxon>Darwinulidae</taxon>
        <taxon>Darwinula</taxon>
    </lineage>
</organism>
<dbReference type="GO" id="GO:0006679">
    <property type="term" value="P:glucosylceramide biosynthetic process"/>
    <property type="evidence" value="ECO:0007669"/>
    <property type="project" value="TreeGrafter"/>
</dbReference>
<dbReference type="PANTHER" id="PTHR12726">
    <property type="entry name" value="CERAMIDE GLUCOSYLTRANSFERASE"/>
    <property type="match status" value="1"/>
</dbReference>
<gene>
    <name evidence="17" type="ORF">DSTB1V02_LOCUS9488</name>
</gene>
<dbReference type="GO" id="GO:0000139">
    <property type="term" value="C:Golgi membrane"/>
    <property type="evidence" value="ECO:0007669"/>
    <property type="project" value="UniProtKB-SubCell"/>
</dbReference>
<comment type="catalytic activity">
    <reaction evidence="15">
        <text>N-(9Z-octadecenoyl)-sphing-4-enine + UDP-alpha-D-xylose = beta-D-xylosyl-(1&lt;-&gt;1')-N-(9Z-octadecenoyl)-sphing-4-enine + UDP + H(+)</text>
        <dbReference type="Rhea" id="RHEA:70247"/>
        <dbReference type="ChEBI" id="CHEBI:15378"/>
        <dbReference type="ChEBI" id="CHEBI:57632"/>
        <dbReference type="ChEBI" id="CHEBI:58223"/>
        <dbReference type="ChEBI" id="CHEBI:77996"/>
        <dbReference type="ChEBI" id="CHEBI:189081"/>
    </reaction>
    <physiologicalReaction direction="left-to-right" evidence="15">
        <dbReference type="Rhea" id="RHEA:70248"/>
    </physiologicalReaction>
</comment>
<protein>
    <recommendedName>
        <fullName evidence="5">ceramide glucosyltransferase</fullName>
        <ecNumber evidence="5">2.4.1.80</ecNumber>
    </recommendedName>
</protein>
<dbReference type="SUPFAM" id="SSF53448">
    <property type="entry name" value="Nucleotide-diphospho-sugar transferases"/>
    <property type="match status" value="1"/>
</dbReference>
<keyword evidence="18" id="KW-1185">Reference proteome</keyword>
<evidence type="ECO:0000256" key="13">
    <source>
        <dbReference type="ARBA" id="ARBA00023136"/>
    </source>
</evidence>
<evidence type="ECO:0000256" key="6">
    <source>
        <dbReference type="ARBA" id="ARBA00022516"/>
    </source>
</evidence>
<accession>A0A7R9FNX8</accession>
<evidence type="ECO:0000256" key="8">
    <source>
        <dbReference type="ARBA" id="ARBA00022679"/>
    </source>
</evidence>
<comment type="catalytic activity">
    <reaction evidence="14">
        <text>UDP-alpha-D-xylose + an N-acylsphing-4-enine = a beta-D-xylosyl-(1&lt;-&gt;1')-N-acylsphing-4-enine + UDP + H(+)</text>
        <dbReference type="Rhea" id="RHEA:70243"/>
        <dbReference type="ChEBI" id="CHEBI:15378"/>
        <dbReference type="ChEBI" id="CHEBI:52639"/>
        <dbReference type="ChEBI" id="CHEBI:57632"/>
        <dbReference type="ChEBI" id="CHEBI:58223"/>
        <dbReference type="ChEBI" id="CHEBI:189068"/>
    </reaction>
    <physiologicalReaction direction="left-to-right" evidence="14">
        <dbReference type="Rhea" id="RHEA:70244"/>
    </physiologicalReaction>
</comment>
<evidence type="ECO:0000256" key="2">
    <source>
        <dbReference type="ARBA" id="ARBA00004760"/>
    </source>
</evidence>
<dbReference type="FunFam" id="3.90.550.10:FF:000041">
    <property type="entry name" value="UDP-glucose ceramide glucosyltransferase"/>
    <property type="match status" value="1"/>
</dbReference>
<evidence type="ECO:0000256" key="15">
    <source>
        <dbReference type="ARBA" id="ARBA00048104"/>
    </source>
</evidence>
<dbReference type="OrthoDB" id="1483400at2759"/>
<evidence type="ECO:0000256" key="14">
    <source>
        <dbReference type="ARBA" id="ARBA00047869"/>
    </source>
</evidence>
<evidence type="ECO:0000256" key="7">
    <source>
        <dbReference type="ARBA" id="ARBA00022676"/>
    </source>
</evidence>
<dbReference type="EC" id="2.4.1.80" evidence="5"/>
<feature type="transmembrane region" description="Helical" evidence="16">
    <location>
        <begin position="313"/>
        <end position="337"/>
    </location>
</feature>
<evidence type="ECO:0000313" key="18">
    <source>
        <dbReference type="Proteomes" id="UP000677054"/>
    </source>
</evidence>
<evidence type="ECO:0000256" key="1">
    <source>
        <dbReference type="ARBA" id="ARBA00004653"/>
    </source>
</evidence>
<evidence type="ECO:0000256" key="16">
    <source>
        <dbReference type="SAM" id="Phobius"/>
    </source>
</evidence>
<dbReference type="AlphaFoldDB" id="A0A7R9FNX8"/>
<keyword evidence="9 16" id="KW-0812">Transmembrane</keyword>
<comment type="pathway">
    <text evidence="2">Lipid metabolism; sphingolipid metabolism.</text>
</comment>
<dbReference type="InterPro" id="IPR025993">
    <property type="entry name" value="Ceramide_glucosylTrfase"/>
</dbReference>
<keyword evidence="13 16" id="KW-0472">Membrane</keyword>
<sequence>MSQDFHFYAAAVLFVIWSGNWIVYHVVSICYGWWKLHREKSPIPPATGSWPGVSILKPLVGTDPNLILNLETFFTMSYPFYEILFCIHEEGDPSIKIVEKLRKKYPHVDSQVFLGGKKVGANPKINNIFPGYQAAKYDLILISDSGIRMKVDTLMDMVQHMTGRVGLVHQLPYVCERKGFPAALEKEFFGTVQARAYLFAEFYGLNCLTGMSFIVKKNILEDLGGLQTFSCYLAEDFFIARAIRSKGYQLTISSQPAWQNTGCPQISAFHERLIRWAQLRFAMTPHMTVLEPVFECMFIGLIGSWAARVLFGFNILFFILLHSLTWLILDWILLSVVNKGGKQMNKFQFLVCWIFRESSSLFVYLRAFSMPSIRWRTGTYRLRWGGKVKEASSNLHFTHPSDRLSNVCNSSVGQSVHLLNCRSMSHTSICPSDT</sequence>
<dbReference type="PANTHER" id="PTHR12726:SF0">
    <property type="entry name" value="CERAMIDE GLUCOSYLTRANSFERASE"/>
    <property type="match status" value="1"/>
</dbReference>
<comment type="similarity">
    <text evidence="4">Belongs to the glycosyltransferase 2 family.</text>
</comment>
<evidence type="ECO:0000256" key="11">
    <source>
        <dbReference type="ARBA" id="ARBA00023034"/>
    </source>
</evidence>
<dbReference type="Gene3D" id="3.90.550.10">
    <property type="entry name" value="Spore Coat Polysaccharide Biosynthesis Protein SpsA, Chain A"/>
    <property type="match status" value="1"/>
</dbReference>
<dbReference type="EMBL" id="LR901965">
    <property type="protein sequence ID" value="CAD7249700.1"/>
    <property type="molecule type" value="Genomic_DNA"/>
</dbReference>
<reference evidence="17" key="1">
    <citation type="submission" date="2020-11" db="EMBL/GenBank/DDBJ databases">
        <authorList>
            <person name="Tran Van P."/>
        </authorList>
    </citation>
    <scope>NUCLEOTIDE SEQUENCE</scope>
</reference>
<dbReference type="Pfam" id="PF13506">
    <property type="entry name" value="Glyco_transf_21"/>
    <property type="match status" value="1"/>
</dbReference>
<keyword evidence="6" id="KW-0444">Lipid biosynthesis</keyword>
<dbReference type="Proteomes" id="UP000677054">
    <property type="component" value="Unassembled WGS sequence"/>
</dbReference>
<dbReference type="CDD" id="cd02520">
    <property type="entry name" value="Glucosylceramide_synthase"/>
    <property type="match status" value="1"/>
</dbReference>
<feature type="transmembrane region" description="Helical" evidence="16">
    <location>
        <begin position="6"/>
        <end position="34"/>
    </location>
</feature>
<dbReference type="EMBL" id="CAJPEV010002448">
    <property type="protein sequence ID" value="CAG0896925.1"/>
    <property type="molecule type" value="Genomic_DNA"/>
</dbReference>
<proteinExistence type="inferred from homology"/>
<comment type="subcellular location">
    <subcellularLocation>
        <location evidence="1">Golgi apparatus membrane</location>
        <topology evidence="1">Multi-pass membrane protein</topology>
    </subcellularLocation>
</comment>
<evidence type="ECO:0000256" key="3">
    <source>
        <dbReference type="ARBA" id="ARBA00004991"/>
    </source>
</evidence>
<evidence type="ECO:0000256" key="10">
    <source>
        <dbReference type="ARBA" id="ARBA00022989"/>
    </source>
</evidence>
<keyword evidence="11" id="KW-0333">Golgi apparatus</keyword>
<evidence type="ECO:0000313" key="17">
    <source>
        <dbReference type="EMBL" id="CAD7249700.1"/>
    </source>
</evidence>
<keyword evidence="10 16" id="KW-1133">Transmembrane helix</keyword>
<dbReference type="UniPathway" id="UPA00222"/>
<evidence type="ECO:0000256" key="9">
    <source>
        <dbReference type="ARBA" id="ARBA00022692"/>
    </source>
</evidence>
<keyword evidence="12" id="KW-0443">Lipid metabolism</keyword>
<keyword evidence="8" id="KW-0808">Transferase</keyword>
<dbReference type="GO" id="GO:0008120">
    <property type="term" value="F:ceramide glucosyltransferase activity"/>
    <property type="evidence" value="ECO:0007669"/>
    <property type="project" value="UniProtKB-EC"/>
</dbReference>
<evidence type="ECO:0000256" key="4">
    <source>
        <dbReference type="ARBA" id="ARBA00006739"/>
    </source>
</evidence>
<dbReference type="InterPro" id="IPR029044">
    <property type="entry name" value="Nucleotide-diphossugar_trans"/>
</dbReference>
<evidence type="ECO:0000256" key="5">
    <source>
        <dbReference type="ARBA" id="ARBA00012699"/>
    </source>
</evidence>
<evidence type="ECO:0000256" key="12">
    <source>
        <dbReference type="ARBA" id="ARBA00023098"/>
    </source>
</evidence>
<comment type="pathway">
    <text evidence="3">Sphingolipid metabolism.</text>
</comment>
<name>A0A7R9FNX8_9CRUS</name>
<keyword evidence="7" id="KW-0328">Glycosyltransferase</keyword>
<feature type="transmembrane region" description="Helical" evidence="16">
    <location>
        <begin position="289"/>
        <end position="307"/>
    </location>
</feature>